<feature type="compositionally biased region" description="Polar residues" evidence="1">
    <location>
        <begin position="231"/>
        <end position="242"/>
    </location>
</feature>
<evidence type="ECO:0008006" key="4">
    <source>
        <dbReference type="Google" id="ProtNLM"/>
    </source>
</evidence>
<keyword evidence="2" id="KW-0812">Transmembrane</keyword>
<sequence length="302" mass="33401">MTTHACVSRSATSALWRMTQCDDNVVASADFCDQMFSWGVTRQHGWDRLGILQKMCALFHSLFQRTDVLFSSDRDAARIGRGSRRKTRRFDPSRKMFVGSVICFAVIMSLYARVSFCAEGSDDSEEADSSSERGATGLTTLRDPENRPPSRQKPRGEGAGQLRLLALLNTAVAPRDVQSVRAKLDESRKKRPRRVFFQRPPTRAFGDTPSVQVWLDWKNKVFHPRRDHHQTSSTSIMTQPTSGFPRPSGVPASGPSSTPAAPQTTLPVSSPASSASSGTPFRQRSLSYPGARAPAKRQEEPT</sequence>
<name>A0A0F7V230_TOXGV</name>
<evidence type="ECO:0000313" key="3">
    <source>
        <dbReference type="EMBL" id="CEL76504.1"/>
    </source>
</evidence>
<feature type="compositionally biased region" description="Low complexity" evidence="1">
    <location>
        <begin position="245"/>
        <end position="277"/>
    </location>
</feature>
<dbReference type="AlphaFoldDB" id="A0A0F7V230"/>
<accession>A0A0F7V230</accession>
<evidence type="ECO:0000256" key="2">
    <source>
        <dbReference type="SAM" id="Phobius"/>
    </source>
</evidence>
<feature type="region of interest" description="Disordered" evidence="1">
    <location>
        <begin position="180"/>
        <end position="203"/>
    </location>
</feature>
<feature type="region of interest" description="Disordered" evidence="1">
    <location>
        <begin position="123"/>
        <end position="160"/>
    </location>
</feature>
<keyword evidence="2" id="KW-0472">Membrane</keyword>
<proteinExistence type="predicted"/>
<protein>
    <recommendedName>
        <fullName evidence="4">Transmembrane protein</fullName>
    </recommendedName>
</protein>
<gene>
    <name evidence="3" type="ORF">BN1205_067270</name>
</gene>
<keyword evidence="2" id="KW-1133">Transmembrane helix</keyword>
<feature type="transmembrane region" description="Helical" evidence="2">
    <location>
        <begin position="96"/>
        <end position="114"/>
    </location>
</feature>
<evidence type="ECO:0000256" key="1">
    <source>
        <dbReference type="SAM" id="MobiDB-lite"/>
    </source>
</evidence>
<feature type="region of interest" description="Disordered" evidence="1">
    <location>
        <begin position="225"/>
        <end position="302"/>
    </location>
</feature>
<dbReference type="EMBL" id="LN714500">
    <property type="protein sequence ID" value="CEL76504.1"/>
    <property type="molecule type" value="Genomic_DNA"/>
</dbReference>
<reference evidence="3" key="1">
    <citation type="journal article" date="2015" name="PLoS ONE">
        <title>Comprehensive Evaluation of Toxoplasma gondii VEG and Neospora caninum LIV Genomes with Tachyzoite Stage Transcriptome and Proteome Defines Novel Transcript Features.</title>
        <authorList>
            <person name="Ramaprasad A."/>
            <person name="Mourier T."/>
            <person name="Naeem R."/>
            <person name="Malas T.B."/>
            <person name="Moussa E."/>
            <person name="Panigrahi A."/>
            <person name="Vermont S.J."/>
            <person name="Otto T.D."/>
            <person name="Wastling J."/>
            <person name="Pain A."/>
        </authorList>
    </citation>
    <scope>NUCLEOTIDE SEQUENCE</scope>
    <source>
        <strain evidence="3">VEG</strain>
    </source>
</reference>
<organism evidence="3">
    <name type="scientific">Toxoplasma gondii (strain ATCC 50861 / VEG)</name>
    <dbReference type="NCBI Taxonomy" id="432359"/>
    <lineage>
        <taxon>Eukaryota</taxon>
        <taxon>Sar</taxon>
        <taxon>Alveolata</taxon>
        <taxon>Apicomplexa</taxon>
        <taxon>Conoidasida</taxon>
        <taxon>Coccidia</taxon>
        <taxon>Eucoccidiorida</taxon>
        <taxon>Eimeriorina</taxon>
        <taxon>Sarcocystidae</taxon>
        <taxon>Toxoplasma</taxon>
    </lineage>
</organism>